<dbReference type="Proteomes" id="UP000093104">
    <property type="component" value="Unassembled WGS sequence"/>
</dbReference>
<evidence type="ECO:0008006" key="3">
    <source>
        <dbReference type="Google" id="ProtNLM"/>
    </source>
</evidence>
<sequence length="97" mass="10661">MFTRGSRYEPIGESEYTASDGRVIRHKRIRFLPTPTGSAGTIVEPLDRPDLAAWRIAQDPETFWRLCDANLVARPADLTARPGARIVVPQPGSEGAS</sequence>
<accession>A0A1C7Z2B4</accession>
<dbReference type="AlphaFoldDB" id="A0A1C7Z2B4"/>
<dbReference type="EMBL" id="LGSI01000049">
    <property type="protein sequence ID" value="OCR24174.1"/>
    <property type="molecule type" value="Genomic_DNA"/>
</dbReference>
<gene>
    <name evidence="1" type="ORF">AFK24_15575</name>
</gene>
<evidence type="ECO:0000313" key="1">
    <source>
        <dbReference type="EMBL" id="OCR24174.1"/>
    </source>
</evidence>
<comment type="caution">
    <text evidence="1">The sequence shown here is derived from an EMBL/GenBank/DDBJ whole genome shotgun (WGS) entry which is preliminary data.</text>
</comment>
<proteinExistence type="predicted"/>
<dbReference type="OrthoDB" id="9809850at2"/>
<protein>
    <recommendedName>
        <fullName evidence="3">LysM domain-containing protein</fullName>
    </recommendedName>
</protein>
<evidence type="ECO:0000313" key="2">
    <source>
        <dbReference type="Proteomes" id="UP000093104"/>
    </source>
</evidence>
<name>A0A1C7Z2B4_PSESX</name>
<reference evidence="1 2" key="1">
    <citation type="submission" date="2015-07" db="EMBL/GenBank/DDBJ databases">
        <title>Draft genome sequence of a diazotrophic, plant growth-promoting rhizobacterium of the Pseudomonas syringae complex.</title>
        <authorList>
            <person name="Patten C.L."/>
            <person name="Jeong H."/>
        </authorList>
    </citation>
    <scope>NUCLEOTIDE SEQUENCE [LARGE SCALE GENOMIC DNA]</scope>
    <source>
        <strain evidence="1 2">GR12-2</strain>
    </source>
</reference>
<organism evidence="1 2">
    <name type="scientific">Pseudomonas syringae</name>
    <dbReference type="NCBI Taxonomy" id="317"/>
    <lineage>
        <taxon>Bacteria</taxon>
        <taxon>Pseudomonadati</taxon>
        <taxon>Pseudomonadota</taxon>
        <taxon>Gammaproteobacteria</taxon>
        <taxon>Pseudomonadales</taxon>
        <taxon>Pseudomonadaceae</taxon>
        <taxon>Pseudomonas</taxon>
    </lineage>
</organism>